<dbReference type="RefSeq" id="WP_195510684.1">
    <property type="nucleotide sequence ID" value="NZ_JADMQL010000004.1"/>
</dbReference>
<evidence type="ECO:0000313" key="1">
    <source>
        <dbReference type="EMBL" id="MDT4510288.1"/>
    </source>
</evidence>
<sequence length="240" mass="27744">MARKIKIDNAVLKHRQYQKRTHKKVDITCSILIVCEGEKTEPNYFKAFNKKRHGTIVYDLTFDGGGISTTKVVEKAVALRNKAIANRKPYDRVWAVFDKDSFSDAKFNAAIQMAKDNNIGCAWSNEAFELWYLLHFIDRITSMERSEYKNAISSAVNKSRIYKNKIKYVYAKNDLKNFDIMNKHGSQSDAIRRAKSLENSYNDFNYAKQNPCTTVYKLVEQLIGKDKDLNKEIVEKANES</sequence>
<proteinExistence type="predicted"/>
<dbReference type="InterPro" id="IPR025591">
    <property type="entry name" value="RloB"/>
</dbReference>
<organism evidence="1 2">
    <name type="scientific">Bacteroides cellulosilyticus</name>
    <dbReference type="NCBI Taxonomy" id="246787"/>
    <lineage>
        <taxon>Bacteria</taxon>
        <taxon>Pseudomonadati</taxon>
        <taxon>Bacteroidota</taxon>
        <taxon>Bacteroidia</taxon>
        <taxon>Bacteroidales</taxon>
        <taxon>Bacteroidaceae</taxon>
        <taxon>Bacteroides</taxon>
    </lineage>
</organism>
<reference evidence="1" key="1">
    <citation type="submission" date="2023-08" db="EMBL/GenBank/DDBJ databases">
        <title>Reintroducing virulent viruses to syntetic microbiomes.</title>
        <authorList>
            <person name="Wilde J."/>
            <person name="Boyes R."/>
            <person name="Robinson A.V."/>
            <person name="Daisley B.A."/>
            <person name="Allen-Vercoe E."/>
        </authorList>
    </citation>
    <scope>NUCLEOTIDE SEQUENCE</scope>
    <source>
        <strain evidence="1">225I_12FAA</strain>
    </source>
</reference>
<protein>
    <submittedName>
        <fullName evidence="1">RloB family protein</fullName>
    </submittedName>
</protein>
<dbReference type="Proteomes" id="UP001266995">
    <property type="component" value="Unassembled WGS sequence"/>
</dbReference>
<accession>A0AAW8VDB2</accession>
<gene>
    <name evidence="1" type="ORF">RO785_04745</name>
</gene>
<name>A0AAW8VDB2_9BACE</name>
<evidence type="ECO:0000313" key="2">
    <source>
        <dbReference type="Proteomes" id="UP001266995"/>
    </source>
</evidence>
<dbReference type="EMBL" id="JAVSNH010000001">
    <property type="protein sequence ID" value="MDT4510288.1"/>
    <property type="molecule type" value="Genomic_DNA"/>
</dbReference>
<comment type="caution">
    <text evidence="1">The sequence shown here is derived from an EMBL/GenBank/DDBJ whole genome shotgun (WGS) entry which is preliminary data.</text>
</comment>
<dbReference type="Pfam" id="PF13707">
    <property type="entry name" value="RloB"/>
    <property type="match status" value="1"/>
</dbReference>
<dbReference type="AlphaFoldDB" id="A0AAW8VDB2"/>